<dbReference type="PANTHER" id="PTHR37846">
    <property type="entry name" value="YALI0B21296P"/>
    <property type="match status" value="1"/>
</dbReference>
<name>A0A074S358_9AGAM</name>
<evidence type="ECO:0000256" key="1">
    <source>
        <dbReference type="SAM" id="MobiDB-lite"/>
    </source>
</evidence>
<protein>
    <submittedName>
        <fullName evidence="2">Uncharacterized protein</fullName>
    </submittedName>
</protein>
<dbReference type="PANTHER" id="PTHR37846:SF1">
    <property type="entry name" value="DEACETYLASE-LIKE PROTEIN"/>
    <property type="match status" value="1"/>
</dbReference>
<gene>
    <name evidence="2" type="ORF">V565_027840</name>
</gene>
<dbReference type="HOGENOM" id="CLU_1816876_0_0_1"/>
<comment type="caution">
    <text evidence="2">The sequence shown here is derived from an EMBL/GenBank/DDBJ whole genome shotgun (WGS) entry which is preliminary data.</text>
</comment>
<organism evidence="2 3">
    <name type="scientific">Rhizoctonia solani 123E</name>
    <dbReference type="NCBI Taxonomy" id="1423351"/>
    <lineage>
        <taxon>Eukaryota</taxon>
        <taxon>Fungi</taxon>
        <taxon>Dikarya</taxon>
        <taxon>Basidiomycota</taxon>
        <taxon>Agaricomycotina</taxon>
        <taxon>Agaricomycetes</taxon>
        <taxon>Cantharellales</taxon>
        <taxon>Ceratobasidiaceae</taxon>
        <taxon>Rhizoctonia</taxon>
    </lineage>
</organism>
<proteinExistence type="predicted"/>
<sequence length="142" mass="15874">MAKIEVVPESDQDDHTEEDKFGIPLTRPSDLGEIPHDEQMRLIKDTGILDQLPAKNAEQLAPLADSILDTGIIAIPLSTLYIVLDLLVQQQYAQQPTIKEEFGRVITNVPMRGKAIGKVVVLLPRSQQTNARQLRRLSFCFS</sequence>
<reference evidence="2 3" key="1">
    <citation type="submission" date="2013-12" db="EMBL/GenBank/DDBJ databases">
        <authorList>
            <person name="Cubeta M."/>
            <person name="Pakala S."/>
            <person name="Fedorova N."/>
            <person name="Thomas E."/>
            <person name="Dean R."/>
            <person name="Jabaji S."/>
            <person name="Neate S."/>
            <person name="Toda T."/>
            <person name="Tavantzis S."/>
            <person name="Vilgalys R."/>
            <person name="Bharathan N."/>
            <person name="Pakala S."/>
            <person name="Losada L.S."/>
            <person name="Zafar N."/>
            <person name="Nierman W."/>
        </authorList>
    </citation>
    <scope>NUCLEOTIDE SEQUENCE [LARGE SCALE GENOMIC DNA]</scope>
    <source>
        <strain evidence="2 3">123E</strain>
    </source>
</reference>
<dbReference type="AlphaFoldDB" id="A0A074S358"/>
<keyword evidence="3" id="KW-1185">Reference proteome</keyword>
<dbReference type="STRING" id="1423351.A0A074S358"/>
<feature type="region of interest" description="Disordered" evidence="1">
    <location>
        <begin position="1"/>
        <end position="31"/>
    </location>
</feature>
<accession>A0A074S358</accession>
<evidence type="ECO:0000313" key="3">
    <source>
        <dbReference type="Proteomes" id="UP000027456"/>
    </source>
</evidence>
<evidence type="ECO:0000313" key="2">
    <source>
        <dbReference type="EMBL" id="KEP53689.1"/>
    </source>
</evidence>
<dbReference type="OrthoDB" id="5597489at2759"/>
<dbReference type="Proteomes" id="UP000027456">
    <property type="component" value="Unassembled WGS sequence"/>
</dbReference>
<dbReference type="EMBL" id="AZST01000052">
    <property type="protein sequence ID" value="KEP53689.1"/>
    <property type="molecule type" value="Genomic_DNA"/>
</dbReference>